<dbReference type="InterPro" id="IPR016130">
    <property type="entry name" value="Tyr_Pase_AS"/>
</dbReference>
<gene>
    <name evidence="3" type="ORF">J2S15_001167</name>
</gene>
<dbReference type="EMBL" id="JAUSUR010000001">
    <property type="protein sequence ID" value="MDQ0360436.1"/>
    <property type="molecule type" value="Genomic_DNA"/>
</dbReference>
<name>A0ABU0E0M0_9FIRM</name>
<accession>A0ABU0E0M0</accession>
<dbReference type="SUPFAM" id="SSF52799">
    <property type="entry name" value="(Phosphotyrosine protein) phosphatases II"/>
    <property type="match status" value="1"/>
</dbReference>
<dbReference type="Pfam" id="PF13350">
    <property type="entry name" value="Y_phosphatase3"/>
    <property type="match status" value="1"/>
</dbReference>
<dbReference type="PROSITE" id="PS00383">
    <property type="entry name" value="TYR_PHOSPHATASE_1"/>
    <property type="match status" value="1"/>
</dbReference>
<evidence type="ECO:0000313" key="3">
    <source>
        <dbReference type="EMBL" id="MDQ0360436.1"/>
    </source>
</evidence>
<evidence type="ECO:0000256" key="1">
    <source>
        <dbReference type="ARBA" id="ARBA00009580"/>
    </source>
</evidence>
<feature type="domain" description="Tyrosine specific protein phosphatases" evidence="2">
    <location>
        <begin position="113"/>
        <end position="186"/>
    </location>
</feature>
<evidence type="ECO:0000259" key="2">
    <source>
        <dbReference type="PROSITE" id="PS50056"/>
    </source>
</evidence>
<comment type="similarity">
    <text evidence="1">Belongs to the protein-tyrosine phosphatase family.</text>
</comment>
<protein>
    <submittedName>
        <fullName evidence="3">Protein tyrosine/serine phosphatase</fullName>
    </submittedName>
</protein>
<dbReference type="InterPro" id="IPR026893">
    <property type="entry name" value="Tyr/Ser_Pase_IphP-type"/>
</dbReference>
<dbReference type="Proteomes" id="UP001230220">
    <property type="component" value="Unassembled WGS sequence"/>
</dbReference>
<reference evidence="3 4" key="1">
    <citation type="submission" date="2023-07" db="EMBL/GenBank/DDBJ databases">
        <title>Genomic Encyclopedia of Type Strains, Phase IV (KMG-IV): sequencing the most valuable type-strain genomes for metagenomic binning, comparative biology and taxonomic classification.</title>
        <authorList>
            <person name="Goeker M."/>
        </authorList>
    </citation>
    <scope>NUCLEOTIDE SEQUENCE [LARGE SCALE GENOMIC DNA]</scope>
    <source>
        <strain evidence="3 4">DSM 16784</strain>
    </source>
</reference>
<keyword evidence="4" id="KW-1185">Reference proteome</keyword>
<dbReference type="PANTHER" id="PTHR31126">
    <property type="entry name" value="TYROSINE-PROTEIN PHOSPHATASE"/>
    <property type="match status" value="1"/>
</dbReference>
<dbReference type="PROSITE" id="PS50056">
    <property type="entry name" value="TYR_PHOSPHATASE_2"/>
    <property type="match status" value="1"/>
</dbReference>
<comment type="caution">
    <text evidence="3">The sequence shown here is derived from an EMBL/GenBank/DDBJ whole genome shotgun (WGS) entry which is preliminary data.</text>
</comment>
<sequence>MNNFRELSGLESIDGYRIKQSKLFRSSSIHKFSDEELQYLKGMKLDYFIDLRSNEEVEANSYKVEGIGYLHLPFIREYNSIEDFFYKEKLEAAITSEEILDVSKVIHDAYKTMPFHPMLKEVFELMKEDKSILFHCSAGKDRTGVMVAIVLKLLGIREKYILEDYLLSNKGRKERLLIRAKAKNYNEKQTTAFLKSNMVSEELLDSMYESVINKYQSFSEYYMKEFGLSYEDIDLIKSNYLER</sequence>
<dbReference type="RefSeq" id="WP_307406327.1">
    <property type="nucleotide sequence ID" value="NZ_JAUSUR010000001.1"/>
</dbReference>
<evidence type="ECO:0000313" key="4">
    <source>
        <dbReference type="Proteomes" id="UP001230220"/>
    </source>
</evidence>
<dbReference type="InterPro" id="IPR000387">
    <property type="entry name" value="Tyr_Pase_dom"/>
</dbReference>
<dbReference type="InterPro" id="IPR029021">
    <property type="entry name" value="Prot-tyrosine_phosphatase-like"/>
</dbReference>
<dbReference type="Gene3D" id="3.90.190.10">
    <property type="entry name" value="Protein tyrosine phosphatase superfamily"/>
    <property type="match status" value="1"/>
</dbReference>
<dbReference type="PANTHER" id="PTHR31126:SF1">
    <property type="entry name" value="TYROSINE SPECIFIC PROTEIN PHOSPHATASES DOMAIN-CONTAINING PROTEIN"/>
    <property type="match status" value="1"/>
</dbReference>
<proteinExistence type="inferred from homology"/>
<organism evidence="3 4">
    <name type="scientific">Breznakia pachnodae</name>
    <dbReference type="NCBI Taxonomy" id="265178"/>
    <lineage>
        <taxon>Bacteria</taxon>
        <taxon>Bacillati</taxon>
        <taxon>Bacillota</taxon>
        <taxon>Erysipelotrichia</taxon>
        <taxon>Erysipelotrichales</taxon>
        <taxon>Erysipelotrichaceae</taxon>
        <taxon>Breznakia</taxon>
    </lineage>
</organism>